<evidence type="ECO:0000313" key="2">
    <source>
        <dbReference type="Proteomes" id="UP000015102"/>
    </source>
</evidence>
<dbReference type="HOGENOM" id="CLU_2838552_0_0_1"/>
<accession>T1GZW9</accession>
<proteinExistence type="predicted"/>
<dbReference type="EnsemblMetazoa" id="MESCA009428-RA">
    <property type="protein sequence ID" value="MESCA009428-PA"/>
    <property type="gene ID" value="MESCA009428"/>
</dbReference>
<dbReference type="EMBL" id="CAQQ02384388">
    <property type="status" value="NOT_ANNOTATED_CDS"/>
    <property type="molecule type" value="Genomic_DNA"/>
</dbReference>
<name>T1GZW9_MEGSC</name>
<keyword evidence="2" id="KW-1185">Reference proteome</keyword>
<sequence length="66" mass="7191">MHTHNGSKDLVGDGKQANASIILKKYSISKMASSGRSVQWIAFKVRLVPYFALKVSGRSCFAISGF</sequence>
<dbReference type="Proteomes" id="UP000015102">
    <property type="component" value="Unassembled WGS sequence"/>
</dbReference>
<dbReference type="EMBL" id="CAQQ02384387">
    <property type="status" value="NOT_ANNOTATED_CDS"/>
    <property type="molecule type" value="Genomic_DNA"/>
</dbReference>
<reference evidence="2" key="1">
    <citation type="submission" date="2013-02" db="EMBL/GenBank/DDBJ databases">
        <authorList>
            <person name="Hughes D."/>
        </authorList>
    </citation>
    <scope>NUCLEOTIDE SEQUENCE</scope>
    <source>
        <strain>Durham</strain>
        <strain evidence="2">NC isolate 2 -- Noor lab</strain>
    </source>
</reference>
<protein>
    <submittedName>
        <fullName evidence="1">Uncharacterized protein</fullName>
    </submittedName>
</protein>
<organism evidence="1 2">
    <name type="scientific">Megaselia scalaris</name>
    <name type="common">Humpbacked fly</name>
    <name type="synonym">Phora scalaris</name>
    <dbReference type="NCBI Taxonomy" id="36166"/>
    <lineage>
        <taxon>Eukaryota</taxon>
        <taxon>Metazoa</taxon>
        <taxon>Ecdysozoa</taxon>
        <taxon>Arthropoda</taxon>
        <taxon>Hexapoda</taxon>
        <taxon>Insecta</taxon>
        <taxon>Pterygota</taxon>
        <taxon>Neoptera</taxon>
        <taxon>Endopterygota</taxon>
        <taxon>Diptera</taxon>
        <taxon>Brachycera</taxon>
        <taxon>Muscomorpha</taxon>
        <taxon>Platypezoidea</taxon>
        <taxon>Phoridae</taxon>
        <taxon>Megaseliini</taxon>
        <taxon>Megaselia</taxon>
    </lineage>
</organism>
<reference evidence="1" key="2">
    <citation type="submission" date="2015-06" db="UniProtKB">
        <authorList>
            <consortium name="EnsemblMetazoa"/>
        </authorList>
    </citation>
    <scope>IDENTIFICATION</scope>
</reference>
<dbReference type="AlphaFoldDB" id="T1GZW9"/>
<evidence type="ECO:0000313" key="1">
    <source>
        <dbReference type="EnsemblMetazoa" id="MESCA009428-PA"/>
    </source>
</evidence>